<dbReference type="EMBL" id="BMXL01000004">
    <property type="protein sequence ID" value="GHD19627.1"/>
    <property type="molecule type" value="Genomic_DNA"/>
</dbReference>
<protein>
    <submittedName>
        <fullName evidence="1">Uncharacterized protein</fullName>
    </submittedName>
</protein>
<dbReference type="Proteomes" id="UP000654947">
    <property type="component" value="Unassembled WGS sequence"/>
</dbReference>
<dbReference type="AlphaFoldDB" id="A0A918X9L3"/>
<reference evidence="1 2" key="1">
    <citation type="journal article" date="2014" name="Int. J. Syst. Evol. Microbiol.">
        <title>Complete genome sequence of Corynebacterium casei LMG S-19264T (=DSM 44701T), isolated from a smear-ripened cheese.</title>
        <authorList>
            <consortium name="US DOE Joint Genome Institute (JGI-PGF)"/>
            <person name="Walter F."/>
            <person name="Albersmeier A."/>
            <person name="Kalinowski J."/>
            <person name="Ruckert C."/>
        </authorList>
    </citation>
    <scope>NUCLEOTIDE SEQUENCE [LARGE SCALE GENOMIC DNA]</scope>
    <source>
        <strain evidence="1 2">KCTC 19473</strain>
    </source>
</reference>
<comment type="caution">
    <text evidence="1">The sequence shown here is derived from an EMBL/GenBank/DDBJ whole genome shotgun (WGS) entry which is preliminary data.</text>
</comment>
<proteinExistence type="predicted"/>
<keyword evidence="2" id="KW-1185">Reference proteome</keyword>
<accession>A0A918X9L3</accession>
<name>A0A918X9L3_9ACTN</name>
<gene>
    <name evidence="1" type="ORF">GCM10007147_10680</name>
</gene>
<organism evidence="1 2">
    <name type="scientific">Nocardiopsis kunsanensis</name>
    <dbReference type="NCBI Taxonomy" id="141693"/>
    <lineage>
        <taxon>Bacteria</taxon>
        <taxon>Bacillati</taxon>
        <taxon>Actinomycetota</taxon>
        <taxon>Actinomycetes</taxon>
        <taxon>Streptosporangiales</taxon>
        <taxon>Nocardiopsidaceae</taxon>
        <taxon>Nocardiopsis</taxon>
    </lineage>
</organism>
<sequence length="82" mass="8493">MAAAAAIRVTWVRFAPPAPGRGARAASVELMVVSFPQGCGARCPWGVGRGVPGGVVFRCGRFVAGIGDGREQTDSQDLTTNF</sequence>
<evidence type="ECO:0000313" key="1">
    <source>
        <dbReference type="EMBL" id="GHD19627.1"/>
    </source>
</evidence>
<evidence type="ECO:0000313" key="2">
    <source>
        <dbReference type="Proteomes" id="UP000654947"/>
    </source>
</evidence>